<dbReference type="RefSeq" id="WP_253762349.1">
    <property type="nucleotide sequence ID" value="NZ_JAMZDZ010000001.1"/>
</dbReference>
<dbReference type="PANTHER" id="PTHR48081">
    <property type="entry name" value="AB HYDROLASE SUPERFAMILY PROTEIN C4A8.06C"/>
    <property type="match status" value="1"/>
</dbReference>
<evidence type="ECO:0000313" key="3">
    <source>
        <dbReference type="EMBL" id="MFC4133557.1"/>
    </source>
</evidence>
<organism evidence="3 4">
    <name type="scientific">Hamadaea flava</name>
    <dbReference type="NCBI Taxonomy" id="1742688"/>
    <lineage>
        <taxon>Bacteria</taxon>
        <taxon>Bacillati</taxon>
        <taxon>Actinomycetota</taxon>
        <taxon>Actinomycetes</taxon>
        <taxon>Micromonosporales</taxon>
        <taxon>Micromonosporaceae</taxon>
        <taxon>Hamadaea</taxon>
    </lineage>
</organism>
<keyword evidence="4" id="KW-1185">Reference proteome</keyword>
<dbReference type="Proteomes" id="UP001595816">
    <property type="component" value="Unassembled WGS sequence"/>
</dbReference>
<evidence type="ECO:0000259" key="2">
    <source>
        <dbReference type="Pfam" id="PF20434"/>
    </source>
</evidence>
<evidence type="ECO:0000313" key="4">
    <source>
        <dbReference type="Proteomes" id="UP001595816"/>
    </source>
</evidence>
<dbReference type="PANTHER" id="PTHR48081:SF13">
    <property type="entry name" value="ALPHA_BETA HYDROLASE"/>
    <property type="match status" value="1"/>
</dbReference>
<keyword evidence="1 3" id="KW-0378">Hydrolase</keyword>
<dbReference type="EMBL" id="JBHSAY010000012">
    <property type="protein sequence ID" value="MFC4133557.1"/>
    <property type="molecule type" value="Genomic_DNA"/>
</dbReference>
<proteinExistence type="predicted"/>
<dbReference type="GO" id="GO:0016787">
    <property type="term" value="F:hydrolase activity"/>
    <property type="evidence" value="ECO:0007669"/>
    <property type="project" value="UniProtKB-KW"/>
</dbReference>
<sequence length="266" mass="28238">MDLLPFMPRPTVTHPGIVVADPLGFRPLQLDLHIPAGEGPFPVVFWVHGGGWMSGSRVWLPDSITPFGFHQRLIDRGYAVADVDYRLGREAPFPAQLEDVQAAIRWVRGNAGRFGLDPGRFATLGESAGGQLAALAGLLGSGDTAVHAVVDWYGVSDFLALQGRDDPNDNVAMYLGGALRTVAEAAREASPTHRVHAGAPPFLAVHGTDDRIVPFAQSVGLADALRAVGVRCDVVPAEGGDHCFVGYADIGGLIDTSIDFLDDVLK</sequence>
<gene>
    <name evidence="3" type="ORF">ACFOZ4_23355</name>
</gene>
<evidence type="ECO:0000256" key="1">
    <source>
        <dbReference type="ARBA" id="ARBA00022801"/>
    </source>
</evidence>
<dbReference type="InterPro" id="IPR029058">
    <property type="entry name" value="AB_hydrolase_fold"/>
</dbReference>
<accession>A0ABV8LT49</accession>
<feature type="domain" description="BD-FAE-like" evidence="2">
    <location>
        <begin position="30"/>
        <end position="225"/>
    </location>
</feature>
<dbReference type="InterPro" id="IPR050300">
    <property type="entry name" value="GDXG_lipolytic_enzyme"/>
</dbReference>
<protein>
    <submittedName>
        <fullName evidence="3">Alpha/beta hydrolase fold domain-containing protein</fullName>
    </submittedName>
</protein>
<dbReference type="Gene3D" id="3.40.50.1820">
    <property type="entry name" value="alpha/beta hydrolase"/>
    <property type="match status" value="1"/>
</dbReference>
<dbReference type="Pfam" id="PF20434">
    <property type="entry name" value="BD-FAE"/>
    <property type="match status" value="1"/>
</dbReference>
<name>A0ABV8LT49_9ACTN</name>
<dbReference type="SUPFAM" id="SSF53474">
    <property type="entry name" value="alpha/beta-Hydrolases"/>
    <property type="match status" value="1"/>
</dbReference>
<reference evidence="4" key="1">
    <citation type="journal article" date="2019" name="Int. J. Syst. Evol. Microbiol.">
        <title>The Global Catalogue of Microorganisms (GCM) 10K type strain sequencing project: providing services to taxonomists for standard genome sequencing and annotation.</title>
        <authorList>
            <consortium name="The Broad Institute Genomics Platform"/>
            <consortium name="The Broad Institute Genome Sequencing Center for Infectious Disease"/>
            <person name="Wu L."/>
            <person name="Ma J."/>
        </authorList>
    </citation>
    <scope>NUCLEOTIDE SEQUENCE [LARGE SCALE GENOMIC DNA]</scope>
    <source>
        <strain evidence="4">CGMCC 4.7289</strain>
    </source>
</reference>
<comment type="caution">
    <text evidence="3">The sequence shown here is derived from an EMBL/GenBank/DDBJ whole genome shotgun (WGS) entry which is preliminary data.</text>
</comment>
<dbReference type="InterPro" id="IPR049492">
    <property type="entry name" value="BD-FAE-like_dom"/>
</dbReference>